<name>A0ACC1KEE8_9FUNG</name>
<accession>A0ACC1KEE8</accession>
<dbReference type="Proteomes" id="UP001140087">
    <property type="component" value="Unassembled WGS sequence"/>
</dbReference>
<dbReference type="EMBL" id="JANBUN010004089">
    <property type="protein sequence ID" value="KAJ2788389.1"/>
    <property type="molecule type" value="Genomic_DNA"/>
</dbReference>
<comment type="caution">
    <text evidence="1">The sequence shown here is derived from an EMBL/GenBank/DDBJ whole genome shotgun (WGS) entry which is preliminary data.</text>
</comment>
<sequence length="319" mass="34521">DAVATANPFVARMFDDPTLVIEGHPRLESAVIDAQQAAAPLRAPATSQSHTQKKRRIACTVSQYQRALTQLISALDETLPWFVHCINPNDNQEAREWDREHVQRQLAAFGIADIARGKNAEFTASLLHGDLASRYRVAIKKYVRTKEKATAAELCEALRRAMGWNDTDMAIGKTKVFLSFAAWRQLEDPLRERERLLACGVHADEASTVAPADLQSVYEDDGVELFPGDADAADDEGAQYDADAASLLEHGAALQMRHAPAFAGSPRVPSAAGSPGTGDDERTIDDTHSARHASRVTDEKGGGLKQLAAADQAAEAKAD</sequence>
<evidence type="ECO:0000313" key="1">
    <source>
        <dbReference type="EMBL" id="KAJ2788389.1"/>
    </source>
</evidence>
<organism evidence="1 2">
    <name type="scientific">Coemansia helicoidea</name>
    <dbReference type="NCBI Taxonomy" id="1286919"/>
    <lineage>
        <taxon>Eukaryota</taxon>
        <taxon>Fungi</taxon>
        <taxon>Fungi incertae sedis</taxon>
        <taxon>Zoopagomycota</taxon>
        <taxon>Kickxellomycotina</taxon>
        <taxon>Kickxellomycetes</taxon>
        <taxon>Kickxellales</taxon>
        <taxon>Kickxellaceae</taxon>
        <taxon>Coemansia</taxon>
    </lineage>
</organism>
<keyword evidence="2" id="KW-1185">Reference proteome</keyword>
<protein>
    <submittedName>
        <fullName evidence="1">Uncharacterized protein</fullName>
    </submittedName>
</protein>
<feature type="non-terminal residue" evidence="1">
    <location>
        <position position="1"/>
    </location>
</feature>
<feature type="non-terminal residue" evidence="1">
    <location>
        <position position="319"/>
    </location>
</feature>
<proteinExistence type="predicted"/>
<reference evidence="1" key="1">
    <citation type="submission" date="2022-07" db="EMBL/GenBank/DDBJ databases">
        <title>Phylogenomic reconstructions and comparative analyses of Kickxellomycotina fungi.</title>
        <authorList>
            <person name="Reynolds N.K."/>
            <person name="Stajich J.E."/>
            <person name="Barry K."/>
            <person name="Grigoriev I.V."/>
            <person name="Crous P."/>
            <person name="Smith M.E."/>
        </authorList>
    </citation>
    <scope>NUCLEOTIDE SEQUENCE</scope>
    <source>
        <strain evidence="1">BCRC 34780</strain>
    </source>
</reference>
<gene>
    <name evidence="1" type="ORF">H4R21_007016</name>
</gene>
<evidence type="ECO:0000313" key="2">
    <source>
        <dbReference type="Proteomes" id="UP001140087"/>
    </source>
</evidence>